<dbReference type="SUPFAM" id="SSF56112">
    <property type="entry name" value="Protein kinase-like (PK-like)"/>
    <property type="match status" value="4"/>
</dbReference>
<dbReference type="SMART" id="SM00220">
    <property type="entry name" value="S_TKc"/>
    <property type="match status" value="3"/>
</dbReference>
<keyword evidence="2" id="KW-0808">Transferase</keyword>
<sequence length="1345" mass="150186">MIPDVTAELDRIFTFSDFYDNTCYLSRLSDNTPVTIKTYKPASSFNKQDKLRQKKLMQDMASAWAKCRHPNIVELVGRATFKKRPAIVFKGELSDRILYQLKYASTVDPYELPLVSRQASRSVSEEGSPTFADDVYALGTDAGKAPPRPVNMIPGKDAGDHVWDILCKCWLNNSANRPLATDVCDVMRSVYHSSSETLFACSTFEWSDTYCLAVGPVFKVFNLVVKENTTVLDLVGYFEKYDLVNYTDLLHQHHIETAMPFADGALANIYKVKVSRTRYLAVKCVKHETPYKKLKRAARELSCWSSYKHENILPILGFAIVKGDLAMVSRWMKNGYVTEYVVNNPNCDRSGLCIQLAKAISYLHKNDIIHGDIKGPNVLISDNGVVQITDFGVSVMDHQEIKFSSTSSRGGTQRWLAPEILLGQTKSTKEADVYALSMTMIEIYTGEQPYGSKNWLQLMVPVVNGELRPSRPVMLPPDIFGYRVWRLMNQCWLENWSARPTSKDVYERLCKYNFINTVPPGPQPDSEKLIALSNKIGVVVKQRAIALSKRGSTTATQGLKSAPAKFVESILEGIDGAYKGSYGWLIFTQKESTVQHQSGDIIPGDIVVMTDVVFKRRRFGGLESRTISVSGELFGVLGEFEPKKRKLKVWNPFSWPMIYAPDEPVSYCLDDLKNGVVQTSFQQEMDLTSLLDLKALTKYPVDSGGSCDIYRGRLYDGPIIALKTTRVSQTPNNDSNLDSQNMQRIIGIWKECKHPNVVHLIGGTTLRGSLAAVYGWVEYGGVIEYLKRHPEADRYRICTQICEGLVHLHTNGIIHNSLKGTNILVSGSGVPQIRLSLLTSTSWASDGIDSKFPGPSIRWAAPELLLAESGGTFASDVYALGMTVLETMTMAIPYPDTKDPQVLMKVMNQSLPSRPRDHIPDTPAGNALWNLMCTCWSFNPANRPSAAHVRDAIQTIYAGTSRSLALHDPIFNIAMDPPRLVVTEDTQIQDLITYFVKRGLKDYTDDLKSTNITITAPFADTALANVYKLSLSNRQSIAVKCVKHVTLYKKLKRAARELSCWSSYKHENILPVLGFAVVRGDLAMVSPWMSNGCVTEYVTRNPSCERLRLGIELTHAIVYLHGHNLVHGDIKGANVLVCDAGRVKVTDFGVSIMEHKEVEFSATSAARGTQRWQSPEILLGDSDSTKEGDVYALGMTLIEIYTGESPYGSMNWTGNVMIKVMSGQLRPSRPIALPPNNYGNKLWEIMNQCWATRPNERPTSEQVYERVRRFNKRSLSAAQSHEWIAKGDLEWKRSLLGRFDFVTLHGWDVAGVHIPKLGFDLVALLTSHSSAVLSAPNDGFSHGII</sequence>
<dbReference type="RefSeq" id="XP_043183141.1">
    <property type="nucleotide sequence ID" value="XM_043327756.1"/>
</dbReference>
<dbReference type="PANTHER" id="PTHR44329">
    <property type="entry name" value="SERINE/THREONINE-PROTEIN KINASE TNNI3K-RELATED"/>
    <property type="match status" value="1"/>
</dbReference>
<dbReference type="InterPro" id="IPR011009">
    <property type="entry name" value="Kinase-like_dom_sf"/>
</dbReference>
<proteinExistence type="predicted"/>
<evidence type="ECO:0000313" key="3">
    <source>
        <dbReference type="Proteomes" id="UP000650533"/>
    </source>
</evidence>
<feature type="domain" description="Protein kinase" evidence="1">
    <location>
        <begin position="695"/>
        <end position="957"/>
    </location>
</feature>
<name>A0A8H8SYV1_9AGAM</name>
<evidence type="ECO:0000313" key="2">
    <source>
        <dbReference type="EMBL" id="QRW22904.1"/>
    </source>
</evidence>
<dbReference type="InterPro" id="IPR000719">
    <property type="entry name" value="Prot_kinase_dom"/>
</dbReference>
<dbReference type="PANTHER" id="PTHR44329:SF214">
    <property type="entry name" value="PROTEIN KINASE DOMAIN-CONTAINING PROTEIN"/>
    <property type="match status" value="1"/>
</dbReference>
<dbReference type="InterPro" id="IPR008271">
    <property type="entry name" value="Ser/Thr_kinase_AS"/>
</dbReference>
<protein>
    <submittedName>
        <fullName evidence="2">Tyrosine kinase catalytic domain protein</fullName>
    </submittedName>
</protein>
<feature type="domain" description="Protein kinase" evidence="1">
    <location>
        <begin position="1012"/>
        <end position="1284"/>
    </location>
</feature>
<dbReference type="Proteomes" id="UP000650533">
    <property type="component" value="Chromosome 9"/>
</dbReference>
<dbReference type="InterPro" id="IPR001245">
    <property type="entry name" value="Ser-Thr/Tyr_kinase_cat_dom"/>
</dbReference>
<dbReference type="Pfam" id="PF25459">
    <property type="entry name" value="AIM3_BBC1_C"/>
    <property type="match status" value="1"/>
</dbReference>
<dbReference type="Gene3D" id="1.10.510.10">
    <property type="entry name" value="Transferase(Phosphotransferase) domain 1"/>
    <property type="match status" value="3"/>
</dbReference>
<dbReference type="PROSITE" id="PS00108">
    <property type="entry name" value="PROTEIN_KINASE_ST"/>
    <property type="match status" value="2"/>
</dbReference>
<gene>
    <name evidence="2" type="ORF">RhiXN_07940</name>
</gene>
<organism evidence="2 3">
    <name type="scientific">Rhizoctonia solani</name>
    <dbReference type="NCBI Taxonomy" id="456999"/>
    <lineage>
        <taxon>Eukaryota</taxon>
        <taxon>Fungi</taxon>
        <taxon>Dikarya</taxon>
        <taxon>Basidiomycota</taxon>
        <taxon>Agaricomycotina</taxon>
        <taxon>Agaricomycetes</taxon>
        <taxon>Cantharellales</taxon>
        <taxon>Ceratobasidiaceae</taxon>
        <taxon>Rhizoctonia</taxon>
    </lineage>
</organism>
<dbReference type="PROSITE" id="PS50011">
    <property type="entry name" value="PROTEIN_KINASE_DOM"/>
    <property type="match status" value="3"/>
</dbReference>
<feature type="domain" description="Protein kinase" evidence="1">
    <location>
        <begin position="255"/>
        <end position="515"/>
    </location>
</feature>
<reference evidence="2" key="1">
    <citation type="submission" date="2020-05" db="EMBL/GenBank/DDBJ databases">
        <title>Evolutionary and genomic comparisons of hybrid uninucleate and nonhybrid Rhizoctonia fungi.</title>
        <authorList>
            <person name="Li C."/>
            <person name="Chen X."/>
        </authorList>
    </citation>
    <scope>NUCLEOTIDE SEQUENCE</scope>
    <source>
        <strain evidence="2">AG-1 IA</strain>
    </source>
</reference>
<dbReference type="GeneID" id="67030219"/>
<dbReference type="GO" id="GO:0004674">
    <property type="term" value="F:protein serine/threonine kinase activity"/>
    <property type="evidence" value="ECO:0007669"/>
    <property type="project" value="TreeGrafter"/>
</dbReference>
<dbReference type="InterPro" id="IPR051681">
    <property type="entry name" value="Ser/Thr_Kinases-Pseudokinases"/>
</dbReference>
<accession>A0A8H8SYV1</accession>
<dbReference type="EMBL" id="CP059666">
    <property type="protein sequence ID" value="QRW22904.1"/>
    <property type="molecule type" value="Genomic_DNA"/>
</dbReference>
<dbReference type="GO" id="GO:0005524">
    <property type="term" value="F:ATP binding"/>
    <property type="evidence" value="ECO:0007669"/>
    <property type="project" value="InterPro"/>
</dbReference>
<dbReference type="KEGG" id="rsx:RhiXN_07940"/>
<evidence type="ECO:0000259" key="1">
    <source>
        <dbReference type="PROSITE" id="PS50011"/>
    </source>
</evidence>
<dbReference type="InterPro" id="IPR057402">
    <property type="entry name" value="AIM3_BBC1_C"/>
</dbReference>
<keyword evidence="2" id="KW-0418">Kinase</keyword>
<dbReference type="Pfam" id="PF07714">
    <property type="entry name" value="PK_Tyr_Ser-Thr"/>
    <property type="match status" value="3"/>
</dbReference>